<organism evidence="2 3">
    <name type="scientific">Labedella endophytica</name>
    <dbReference type="NCBI Taxonomy" id="1523160"/>
    <lineage>
        <taxon>Bacteria</taxon>
        <taxon>Bacillati</taxon>
        <taxon>Actinomycetota</taxon>
        <taxon>Actinomycetes</taxon>
        <taxon>Micrococcales</taxon>
        <taxon>Microbacteriaceae</taxon>
        <taxon>Labedella</taxon>
    </lineage>
</organism>
<reference evidence="2 3" key="1">
    <citation type="submission" date="2018-12" db="EMBL/GenBank/DDBJ databases">
        <authorList>
            <person name="Li F."/>
        </authorList>
    </citation>
    <scope>NUCLEOTIDE SEQUENCE [LARGE SCALE GENOMIC DNA]</scope>
    <source>
        <strain evidence="2 3">EGI 6500705</strain>
    </source>
</reference>
<dbReference type="OrthoDB" id="5118018at2"/>
<name>A0A3S0V8T8_9MICO</name>
<dbReference type="Proteomes" id="UP000274909">
    <property type="component" value="Unassembled WGS sequence"/>
</dbReference>
<keyword evidence="3" id="KW-1185">Reference proteome</keyword>
<feature type="chain" id="PRO_5038655897" evidence="1">
    <location>
        <begin position="29"/>
        <end position="171"/>
    </location>
</feature>
<keyword evidence="1" id="KW-0732">Signal</keyword>
<dbReference type="EMBL" id="RZGZ01000004">
    <property type="protein sequence ID" value="RUQ98215.1"/>
    <property type="molecule type" value="Genomic_DNA"/>
</dbReference>
<evidence type="ECO:0000313" key="2">
    <source>
        <dbReference type="EMBL" id="RUQ98215.1"/>
    </source>
</evidence>
<accession>A0A3S0V8T8</accession>
<evidence type="ECO:0000313" key="3">
    <source>
        <dbReference type="Proteomes" id="UP000274909"/>
    </source>
</evidence>
<sequence>MKSMWRAVSATVVVASLGVLGLSACASAEKSAEPTALDDLASQLDTLESRMDRIMWSRPAPSSLWFQLDPANEVGAVVLASDTAGGVTTAPFPYAHEVGDDLLTVDVFVSALTRAGGPVSADAANAYVCASYAIDSTSQVFTRSAVECPADLVPVGGAAVTLDDLELDPVA</sequence>
<gene>
    <name evidence="2" type="ORF">ELQ94_14450</name>
</gene>
<dbReference type="RefSeq" id="WP_127051068.1">
    <property type="nucleotide sequence ID" value="NZ_RZGZ01000004.1"/>
</dbReference>
<dbReference type="PROSITE" id="PS51257">
    <property type="entry name" value="PROKAR_LIPOPROTEIN"/>
    <property type="match status" value="1"/>
</dbReference>
<evidence type="ECO:0000256" key="1">
    <source>
        <dbReference type="SAM" id="SignalP"/>
    </source>
</evidence>
<protein>
    <submittedName>
        <fullName evidence="2">Uncharacterized protein</fullName>
    </submittedName>
</protein>
<proteinExistence type="predicted"/>
<comment type="caution">
    <text evidence="2">The sequence shown here is derived from an EMBL/GenBank/DDBJ whole genome shotgun (WGS) entry which is preliminary data.</text>
</comment>
<feature type="signal peptide" evidence="1">
    <location>
        <begin position="1"/>
        <end position="28"/>
    </location>
</feature>
<dbReference type="AlphaFoldDB" id="A0A3S0V8T8"/>